<feature type="region of interest" description="Disordered" evidence="1">
    <location>
        <begin position="1"/>
        <end position="76"/>
    </location>
</feature>
<feature type="compositionally biased region" description="Polar residues" evidence="1">
    <location>
        <begin position="1"/>
        <end position="25"/>
    </location>
</feature>
<keyword evidence="3" id="KW-1185">Reference proteome</keyword>
<protein>
    <submittedName>
        <fullName evidence="2">Uncharacterized protein</fullName>
    </submittedName>
</protein>
<organism evidence="2 3">
    <name type="scientific">Basidiobolus ranarum</name>
    <dbReference type="NCBI Taxonomy" id="34480"/>
    <lineage>
        <taxon>Eukaryota</taxon>
        <taxon>Fungi</taxon>
        <taxon>Fungi incertae sedis</taxon>
        <taxon>Zoopagomycota</taxon>
        <taxon>Entomophthoromycotina</taxon>
        <taxon>Basidiobolomycetes</taxon>
        <taxon>Basidiobolales</taxon>
        <taxon>Basidiobolaceae</taxon>
        <taxon>Basidiobolus</taxon>
    </lineage>
</organism>
<sequence length="76" mass="8528">MNTRSKTKGSVSTSTEKSQMTSDSAASHDQEQSIRQAREQIEREEEFIKQNPPSKAGTNEVHDASVEGEFLRSSYH</sequence>
<dbReference type="Proteomes" id="UP001479436">
    <property type="component" value="Unassembled WGS sequence"/>
</dbReference>
<name>A0ABR2WYF3_9FUNG</name>
<evidence type="ECO:0000313" key="3">
    <source>
        <dbReference type="Proteomes" id="UP001479436"/>
    </source>
</evidence>
<gene>
    <name evidence="2" type="ORF">K7432_004378</name>
</gene>
<comment type="caution">
    <text evidence="2">The sequence shown here is derived from an EMBL/GenBank/DDBJ whole genome shotgun (WGS) entry which is preliminary data.</text>
</comment>
<evidence type="ECO:0000313" key="2">
    <source>
        <dbReference type="EMBL" id="KAK9766494.1"/>
    </source>
</evidence>
<feature type="compositionally biased region" description="Basic and acidic residues" evidence="1">
    <location>
        <begin position="26"/>
        <end position="41"/>
    </location>
</feature>
<evidence type="ECO:0000256" key="1">
    <source>
        <dbReference type="SAM" id="MobiDB-lite"/>
    </source>
</evidence>
<accession>A0ABR2WYF3</accession>
<reference evidence="2 3" key="1">
    <citation type="submission" date="2023-04" db="EMBL/GenBank/DDBJ databases">
        <title>Genome of Basidiobolus ranarum AG-B5.</title>
        <authorList>
            <person name="Stajich J.E."/>
            <person name="Carter-House D."/>
            <person name="Gryganskyi A."/>
        </authorList>
    </citation>
    <scope>NUCLEOTIDE SEQUENCE [LARGE SCALE GENOMIC DNA]</scope>
    <source>
        <strain evidence="2 3">AG-B5</strain>
    </source>
</reference>
<proteinExistence type="predicted"/>
<dbReference type="EMBL" id="JASJQH010000150">
    <property type="protein sequence ID" value="KAK9766494.1"/>
    <property type="molecule type" value="Genomic_DNA"/>
</dbReference>